<dbReference type="PANTHER" id="PTHR31569">
    <property type="entry name" value="SWIM-TYPE DOMAIN-CONTAINING PROTEIN"/>
    <property type="match status" value="1"/>
</dbReference>
<evidence type="ECO:0000313" key="3">
    <source>
        <dbReference type="EMBL" id="GMF59977.1"/>
    </source>
</evidence>
<dbReference type="InterPro" id="IPR052579">
    <property type="entry name" value="Zinc_finger_SWIM"/>
</dbReference>
<organism evidence="3 4">
    <name type="scientific">Phytophthora fragariaefolia</name>
    <dbReference type="NCBI Taxonomy" id="1490495"/>
    <lineage>
        <taxon>Eukaryota</taxon>
        <taxon>Sar</taxon>
        <taxon>Stramenopiles</taxon>
        <taxon>Oomycota</taxon>
        <taxon>Peronosporomycetes</taxon>
        <taxon>Peronosporales</taxon>
        <taxon>Peronosporaceae</taxon>
        <taxon>Phytophthora</taxon>
    </lineage>
</organism>
<protein>
    <submittedName>
        <fullName evidence="3">Unnamed protein product</fullName>
    </submittedName>
</protein>
<dbReference type="Pfam" id="PF21599">
    <property type="entry name" value="ZSWIM3_N"/>
    <property type="match status" value="1"/>
</dbReference>
<dbReference type="Pfam" id="PF21056">
    <property type="entry name" value="ZSWIM1-3_RNaseH-like"/>
    <property type="match status" value="1"/>
</dbReference>
<dbReference type="InterPro" id="IPR038765">
    <property type="entry name" value="Papain-like_cys_pep_sf"/>
</dbReference>
<name>A0A9W6YE18_9STRA</name>
<evidence type="ECO:0000313" key="4">
    <source>
        <dbReference type="Proteomes" id="UP001165121"/>
    </source>
</evidence>
<dbReference type="OrthoDB" id="127937at2759"/>
<dbReference type="InterPro" id="IPR048324">
    <property type="entry name" value="ZSWIM1-3_RNaseH-like"/>
</dbReference>
<dbReference type="AlphaFoldDB" id="A0A9W6YE18"/>
<evidence type="ECO:0000259" key="1">
    <source>
        <dbReference type="Pfam" id="PF21056"/>
    </source>
</evidence>
<dbReference type="InterPro" id="IPR048325">
    <property type="entry name" value="ZSWIM3_N"/>
</dbReference>
<accession>A0A9W6YE18</accession>
<keyword evidence="4" id="KW-1185">Reference proteome</keyword>
<proteinExistence type="predicted"/>
<reference evidence="3" key="1">
    <citation type="submission" date="2023-04" db="EMBL/GenBank/DDBJ databases">
        <title>Phytophthora fragariaefolia NBRC 109709.</title>
        <authorList>
            <person name="Ichikawa N."/>
            <person name="Sato H."/>
            <person name="Tonouchi N."/>
        </authorList>
    </citation>
    <scope>NUCLEOTIDE SEQUENCE</scope>
    <source>
        <strain evidence="3">NBRC 109709</strain>
    </source>
</reference>
<dbReference type="SUPFAM" id="SSF54001">
    <property type="entry name" value="Cysteine proteinases"/>
    <property type="match status" value="1"/>
</dbReference>
<evidence type="ECO:0000259" key="2">
    <source>
        <dbReference type="Pfam" id="PF21599"/>
    </source>
</evidence>
<gene>
    <name evidence="3" type="ORF">Pfra01_002601500</name>
</gene>
<feature type="domain" description="ZSWIM3 N-terminal" evidence="2">
    <location>
        <begin position="44"/>
        <end position="135"/>
    </location>
</feature>
<dbReference type="PANTHER" id="PTHR31569:SF4">
    <property type="entry name" value="SWIM-TYPE DOMAIN-CONTAINING PROTEIN"/>
    <property type="match status" value="1"/>
</dbReference>
<comment type="caution">
    <text evidence="3">The sequence shown here is derived from an EMBL/GenBank/DDBJ whole genome shotgun (WGS) entry which is preliminary data.</text>
</comment>
<feature type="domain" description="ZSWIM1/3 RNaseH-like" evidence="1">
    <location>
        <begin position="197"/>
        <end position="247"/>
    </location>
</feature>
<dbReference type="Gene3D" id="3.40.395.10">
    <property type="entry name" value="Adenoviral Proteinase, Chain A"/>
    <property type="match status" value="1"/>
</dbReference>
<dbReference type="EMBL" id="BSXT01005182">
    <property type="protein sequence ID" value="GMF59977.1"/>
    <property type="molecule type" value="Genomic_DNA"/>
</dbReference>
<dbReference type="Proteomes" id="UP001165121">
    <property type="component" value="Unassembled WGS sequence"/>
</dbReference>
<sequence length="604" mass="69234">MYPLVHVALMWRLPECVAPLQNVNRKFKQRTKLSVPVFFVGFPSTFDSWDAFHASFDHFQRESFQQFSKRASSSVTVRDKQIEQSKTLVPTKWGFYSKTLKCTHAQKHQPRGTGKRKHSKVRGTKCTATVNVRVAATPSGTWELRVSASGNHNHDLNEHLWENYAENRTITDPHLKSDVAVLHKAGASARGILQYLRERTVNLRRVIQIFKQKKNNPEWVSLRVFMTDKAVHKKDVLREEFPDATQLICQWHVITWLKKQAERLAGPVKKHVKALMALMVYAKAQNEYEDARGAMLEKLGGSVNHLLFRTFMDNWGNTQDAWVSFKRGNIPHLTNNTNNRIESKWGKIKDVIKGTFTIDQVLSTLITQHEHAEEEYFAEYDRVGGPPSGFYEDLELSALSLQMSKFAFNLVSDQYALAIGASADYDMEPFVASYHVPVVSLFALRAEHPGVGVVHPSFHQFVLPEQKRRVAGGCGASDPKFKRVVGVLNTDLHWVAFLIDRKNKVRYMFDPLQSDANYKIIEKIVRQAVEGLLDVGSKLLYGRFSWCKQQDSTSCGIWCLAVLEMLITDSKWDDCLYRVVPYLRMRYLYKAIAFIEKMAIMANE</sequence>